<accession>A0A6M0R7X5</accession>
<dbReference type="PROSITE" id="PS50110">
    <property type="entry name" value="RESPONSE_REGULATORY"/>
    <property type="match status" value="1"/>
</dbReference>
<evidence type="ECO:0000313" key="8">
    <source>
        <dbReference type="Proteomes" id="UP000473885"/>
    </source>
</evidence>
<dbReference type="GO" id="GO:0000160">
    <property type="term" value="P:phosphorelay signal transduction system"/>
    <property type="evidence" value="ECO:0007669"/>
    <property type="project" value="UniProtKB-KW"/>
</dbReference>
<dbReference type="RefSeq" id="WP_050607625.1">
    <property type="nucleotide sequence ID" value="NZ_CABKUB010000006.1"/>
</dbReference>
<dbReference type="Gene3D" id="3.40.50.2300">
    <property type="match status" value="1"/>
</dbReference>
<sequence>MGIGKKNILLIDDVASVRSFIKTILEEKNYKVYEACDGQEGIEEYKKIGNIDLIITDIYMPRKSGLELIVELGREYSDVKTIVLTDGGKDNFLNESGVCEALGASYFIRKEMVKNKLIQLVEKVLS</sequence>
<dbReference type="AlphaFoldDB" id="A0A6M0R7X5"/>
<dbReference type="OrthoDB" id="9797769at2"/>
<name>A0A6M0R7X5_9CLOT</name>
<keyword evidence="8" id="KW-1185">Reference proteome</keyword>
<evidence type="ECO:0000259" key="6">
    <source>
        <dbReference type="PROSITE" id="PS50110"/>
    </source>
</evidence>
<feature type="modified residue" description="4-aspartylphosphate" evidence="5">
    <location>
        <position position="57"/>
    </location>
</feature>
<keyword evidence="2 5" id="KW-0597">Phosphoprotein</keyword>
<gene>
    <name evidence="7" type="ORF">FDF74_03805</name>
</gene>
<organism evidence="7 8">
    <name type="scientific">Clostridium niameyense</name>
    <dbReference type="NCBI Taxonomy" id="1622073"/>
    <lineage>
        <taxon>Bacteria</taxon>
        <taxon>Bacillati</taxon>
        <taxon>Bacillota</taxon>
        <taxon>Clostridia</taxon>
        <taxon>Eubacteriales</taxon>
        <taxon>Clostridiaceae</taxon>
        <taxon>Clostridium</taxon>
    </lineage>
</organism>
<comment type="function">
    <text evidence="4">May play the central regulatory role in sporulation. It may be an element of the effector pathway responsible for the activation of sporulation genes in response to nutritional stress. Spo0A may act in concert with spo0H (a sigma factor) to control the expression of some genes that are critical to the sporulation process.</text>
</comment>
<dbReference type="InterPro" id="IPR011006">
    <property type="entry name" value="CheY-like_superfamily"/>
</dbReference>
<evidence type="ECO:0000256" key="5">
    <source>
        <dbReference type="PROSITE-ProRule" id="PRU00169"/>
    </source>
</evidence>
<dbReference type="Pfam" id="PF00072">
    <property type="entry name" value="Response_reg"/>
    <property type="match status" value="1"/>
</dbReference>
<feature type="domain" description="Response regulatory" evidence="6">
    <location>
        <begin position="7"/>
        <end position="125"/>
    </location>
</feature>
<dbReference type="EMBL" id="SXDP01000002">
    <property type="protein sequence ID" value="NEZ46336.1"/>
    <property type="molecule type" value="Genomic_DNA"/>
</dbReference>
<keyword evidence="3" id="KW-0902">Two-component regulatory system</keyword>
<dbReference type="PANTHER" id="PTHR44591">
    <property type="entry name" value="STRESS RESPONSE REGULATOR PROTEIN 1"/>
    <property type="match status" value="1"/>
</dbReference>
<comment type="caution">
    <text evidence="7">The sequence shown here is derived from an EMBL/GenBank/DDBJ whole genome shotgun (WGS) entry which is preliminary data.</text>
</comment>
<dbReference type="InterPro" id="IPR050595">
    <property type="entry name" value="Bact_response_regulator"/>
</dbReference>
<proteinExistence type="predicted"/>
<evidence type="ECO:0000256" key="4">
    <source>
        <dbReference type="ARBA" id="ARBA00024867"/>
    </source>
</evidence>
<dbReference type="SMART" id="SM00448">
    <property type="entry name" value="REC"/>
    <property type="match status" value="1"/>
</dbReference>
<protein>
    <recommendedName>
        <fullName evidence="1">Stage 0 sporulation protein A homolog</fullName>
    </recommendedName>
</protein>
<reference evidence="7 8" key="1">
    <citation type="submission" date="2019-04" db="EMBL/GenBank/DDBJ databases">
        <title>Genome sequencing of Clostridium botulinum Groups I-IV and Clostridium butyricum.</title>
        <authorList>
            <person name="Brunt J."/>
            <person name="Van Vliet A.H.M."/>
            <person name="Stringer S.C."/>
            <person name="Carter A.T."/>
            <person name="Peck M.W."/>
        </authorList>
    </citation>
    <scope>NUCLEOTIDE SEQUENCE [LARGE SCALE GENOMIC DNA]</scope>
    <source>
        <strain evidence="7 8">IFR 18/094</strain>
    </source>
</reference>
<dbReference type="InterPro" id="IPR001789">
    <property type="entry name" value="Sig_transdc_resp-reg_receiver"/>
</dbReference>
<evidence type="ECO:0000256" key="2">
    <source>
        <dbReference type="ARBA" id="ARBA00022553"/>
    </source>
</evidence>
<evidence type="ECO:0000313" key="7">
    <source>
        <dbReference type="EMBL" id="NEZ46336.1"/>
    </source>
</evidence>
<dbReference type="SUPFAM" id="SSF52172">
    <property type="entry name" value="CheY-like"/>
    <property type="match status" value="1"/>
</dbReference>
<dbReference type="PANTHER" id="PTHR44591:SF14">
    <property type="entry name" value="PROTEIN PILG"/>
    <property type="match status" value="1"/>
</dbReference>
<dbReference type="Proteomes" id="UP000473885">
    <property type="component" value="Unassembled WGS sequence"/>
</dbReference>
<evidence type="ECO:0000256" key="1">
    <source>
        <dbReference type="ARBA" id="ARBA00018672"/>
    </source>
</evidence>
<evidence type="ECO:0000256" key="3">
    <source>
        <dbReference type="ARBA" id="ARBA00023012"/>
    </source>
</evidence>